<comment type="caution">
    <text evidence="2">The sequence shown here is derived from an EMBL/GenBank/DDBJ whole genome shotgun (WGS) entry which is preliminary data.</text>
</comment>
<gene>
    <name evidence="2" type="ORF">RDB_LOCUS42260</name>
</gene>
<protein>
    <submittedName>
        <fullName evidence="2">Uncharacterized protein</fullName>
    </submittedName>
</protein>
<dbReference type="AlphaFoldDB" id="A0A8H2WK32"/>
<evidence type="ECO:0000256" key="1">
    <source>
        <dbReference type="SAM" id="MobiDB-lite"/>
    </source>
</evidence>
<evidence type="ECO:0000313" key="3">
    <source>
        <dbReference type="Proteomes" id="UP000663846"/>
    </source>
</evidence>
<evidence type="ECO:0000313" key="2">
    <source>
        <dbReference type="EMBL" id="CAE6389158.1"/>
    </source>
</evidence>
<sequence length="384" mass="43374">MPTICLDTRDRLNRRLWAPSTRYLSSIEHIYMCIHPIITNTKAGDDQKIDALVENLEDLKVDNAPTKKEQNDESDSSCSSSGGPQLSRGSTRHTSPDAIGLLRSRSPTSNSRSLEISWEAAQVLLHNCVYFWHYEGPLRQLYCWCIQYAPMAMGIEAESQMWRMASNYSPARPTGLPHFQLTHRLPHSGFTGGFGSVANYRLMLPSHNVLRGLSRLPEDVPVLLHEDVESAYEEPDLSFMHLTREQDIYGFSVQGPTNHGLVMAPILPPGLIDNRFNRHPSRGQELSSSRTFEFQGLPVNPQQAPATAESSPDEVEMWMDVGDTTPTDEQVKDFTNTFRRNGPGKGASVIICLHCPSDSEKRIMPDLRPWHLKRHLMSHFRRGN</sequence>
<reference evidence="2" key="1">
    <citation type="submission" date="2021-01" db="EMBL/GenBank/DDBJ databases">
        <authorList>
            <person name="Kaushik A."/>
        </authorList>
    </citation>
    <scope>NUCLEOTIDE SEQUENCE</scope>
    <source>
        <strain evidence="2">AG1-1C</strain>
    </source>
</reference>
<feature type="region of interest" description="Disordered" evidence="1">
    <location>
        <begin position="61"/>
        <end position="109"/>
    </location>
</feature>
<accession>A0A8H2WK32</accession>
<proteinExistence type="predicted"/>
<organism evidence="2 3">
    <name type="scientific">Rhizoctonia solani</name>
    <dbReference type="NCBI Taxonomy" id="456999"/>
    <lineage>
        <taxon>Eukaryota</taxon>
        <taxon>Fungi</taxon>
        <taxon>Dikarya</taxon>
        <taxon>Basidiomycota</taxon>
        <taxon>Agaricomycotina</taxon>
        <taxon>Agaricomycetes</taxon>
        <taxon>Cantharellales</taxon>
        <taxon>Ceratobasidiaceae</taxon>
        <taxon>Rhizoctonia</taxon>
    </lineage>
</organism>
<feature type="compositionally biased region" description="Basic and acidic residues" evidence="1">
    <location>
        <begin position="61"/>
        <end position="71"/>
    </location>
</feature>
<name>A0A8H2WK32_9AGAM</name>
<dbReference type="EMBL" id="CAJMWS010000272">
    <property type="protein sequence ID" value="CAE6389158.1"/>
    <property type="molecule type" value="Genomic_DNA"/>
</dbReference>
<dbReference type="Proteomes" id="UP000663846">
    <property type="component" value="Unassembled WGS sequence"/>
</dbReference>
<feature type="compositionally biased region" description="Polar residues" evidence="1">
    <location>
        <begin position="82"/>
        <end position="93"/>
    </location>
</feature>